<dbReference type="Gene3D" id="1.10.486.10">
    <property type="entry name" value="PCRA, domain 4"/>
    <property type="match status" value="1"/>
</dbReference>
<comment type="caution">
    <text evidence="19">The sequence shown here is derived from an EMBL/GenBank/DDBJ whole genome shotgun (WGS) entry which is preliminary data.</text>
</comment>
<dbReference type="InterPro" id="IPR038726">
    <property type="entry name" value="PDDEXK_AddAB-type"/>
</dbReference>
<feature type="region of interest" description="Disordered" evidence="16">
    <location>
        <begin position="1143"/>
        <end position="1186"/>
    </location>
</feature>
<evidence type="ECO:0000256" key="4">
    <source>
        <dbReference type="ARBA" id="ARBA00022763"/>
    </source>
</evidence>
<dbReference type="Gene3D" id="3.40.50.300">
    <property type="entry name" value="P-loop containing nucleotide triphosphate hydrolases"/>
    <property type="match status" value="3"/>
</dbReference>
<dbReference type="SUPFAM" id="SSF52980">
    <property type="entry name" value="Restriction endonuclease-like"/>
    <property type="match status" value="1"/>
</dbReference>
<dbReference type="InterPro" id="IPR011335">
    <property type="entry name" value="Restrct_endonuc-II-like"/>
</dbReference>
<keyword evidence="9" id="KW-0238">DNA-binding</keyword>
<evidence type="ECO:0000256" key="5">
    <source>
        <dbReference type="ARBA" id="ARBA00022801"/>
    </source>
</evidence>
<evidence type="ECO:0000256" key="7">
    <source>
        <dbReference type="ARBA" id="ARBA00022839"/>
    </source>
</evidence>
<evidence type="ECO:0000256" key="2">
    <source>
        <dbReference type="ARBA" id="ARBA00022722"/>
    </source>
</evidence>
<feature type="domain" description="UvrD-like helicase C-terminal" evidence="18">
    <location>
        <begin position="378"/>
        <end position="701"/>
    </location>
</feature>
<dbReference type="SUPFAM" id="SSF52540">
    <property type="entry name" value="P-loop containing nucleoside triphosphate hydrolases"/>
    <property type="match status" value="1"/>
</dbReference>
<dbReference type="RefSeq" id="WP_274199719.1">
    <property type="nucleotide sequence ID" value="NZ_JAQZAO010000003.1"/>
</dbReference>
<dbReference type="CDD" id="cd17932">
    <property type="entry name" value="DEXQc_UvrD"/>
    <property type="match status" value="1"/>
</dbReference>
<evidence type="ECO:0000256" key="8">
    <source>
        <dbReference type="ARBA" id="ARBA00022840"/>
    </source>
</evidence>
<evidence type="ECO:0000256" key="16">
    <source>
        <dbReference type="SAM" id="MobiDB-lite"/>
    </source>
</evidence>
<evidence type="ECO:0000256" key="1">
    <source>
        <dbReference type="ARBA" id="ARBA00009922"/>
    </source>
</evidence>
<dbReference type="EMBL" id="JAQZAO010000003">
    <property type="protein sequence ID" value="MDD7965168.1"/>
    <property type="molecule type" value="Genomic_DNA"/>
</dbReference>
<dbReference type="PANTHER" id="PTHR11070">
    <property type="entry name" value="UVRD / RECB / PCRA DNA HELICASE FAMILY MEMBER"/>
    <property type="match status" value="1"/>
</dbReference>
<dbReference type="Pfam" id="PF00580">
    <property type="entry name" value="UvrD-helicase"/>
    <property type="match status" value="1"/>
</dbReference>
<dbReference type="PROSITE" id="PS51217">
    <property type="entry name" value="UVRD_HELICASE_CTER"/>
    <property type="match status" value="1"/>
</dbReference>
<feature type="compositionally biased region" description="Basic and acidic residues" evidence="16">
    <location>
        <begin position="896"/>
        <end position="909"/>
    </location>
</feature>
<keyword evidence="10" id="KW-0234">DNA repair</keyword>
<keyword evidence="2" id="KW-0540">Nuclease</keyword>
<evidence type="ECO:0000259" key="17">
    <source>
        <dbReference type="PROSITE" id="PS51198"/>
    </source>
</evidence>
<dbReference type="InterPro" id="IPR014017">
    <property type="entry name" value="DNA_helicase_UvrD-like_C"/>
</dbReference>
<dbReference type="GO" id="GO:0004386">
    <property type="term" value="F:helicase activity"/>
    <property type="evidence" value="ECO:0007669"/>
    <property type="project" value="UniProtKB-KW"/>
</dbReference>
<evidence type="ECO:0000256" key="14">
    <source>
        <dbReference type="ARBA" id="ARBA00048988"/>
    </source>
</evidence>
<comment type="catalytic activity">
    <reaction evidence="14">
        <text>ATP + H2O = ADP + phosphate + H(+)</text>
        <dbReference type="Rhea" id="RHEA:13065"/>
        <dbReference type="ChEBI" id="CHEBI:15377"/>
        <dbReference type="ChEBI" id="CHEBI:15378"/>
        <dbReference type="ChEBI" id="CHEBI:30616"/>
        <dbReference type="ChEBI" id="CHEBI:43474"/>
        <dbReference type="ChEBI" id="CHEBI:456216"/>
        <dbReference type="EC" id="5.6.2.4"/>
    </reaction>
</comment>
<sequence length="1186" mass="125184">MTALAPPGTELIDPVELAERLGLRRPTEEQAAVIGAPLEPALVTAGAGSGKTETMAARVVWLVANGLVRPEQVLGLTFTRKAAGQLADRVRRRLRVLGASNLLDELDPSGDRRLAARAGEPTISTYHAYAGRLLTEHGLRLPVDPGARLLSPTASWQLAHRIVATWAADLDTDRVPATVTALVQALAGELGEHLADPAALRGHAERFARAVEDAPPAKGQRPALPQALANRVATQRFRAALLPLVEELAARKRAERCLDFADQMAAAARLAEGHDEVGAAERDAFRAVLLDEYQDTGHAQRIMLRSLFAGDNGDGGDGGDGGTTVTAVGDPFQSIYGWRGASAANLPRFVTDFPRVGPDGEHLAATRHGLLTSFRNPPEVLALANEVAEPLRASGVPVDELRPRPGAPAGDVRVALHADVEAERAWVADAVADRWRAAADAGTEPPTTAVLVRRRADMSALAAALRARDLPVEVVGLGGLLDEPEVRDVVSALRLVVDPLAGGAAVRLLTGARWRIGGADLAALWRRARELAAPAANTAHPATVSDAVPDPVAAALPGEHAERAGLVDALDDPGPPARYSAAGYERLTHLANELRLLRRRVTAPLVDLVADVERVLLLDVETATRPGPTGRAHLDAFAEVVADFTAGATASGGTATVSALLAYLDAAEDAEDGLAPGEVDVADPATGGTRVQVLTVHAAKGLEWELVALPHVVDKVFPAAKRSGSWLTSVASLPVDLRGDRPDLPALDLDDAADRKEVTERLDAHERAFDDRRLVEERRLFYVALTRAEHALLVSGHWWGETGDSPRGPSELLSEVGELVAAGRGGVVDTWAEPPEEGEPNPMAAAVHEAAWPVDPLGSRRAAVDEGAALVRAARARRAAAPQDVSTDAADAAPADADHADAAADDAVHADAAATPDPEGWAADIEVLLAERAAARDRHARVLLPPQLSVSQLVDLAADPGALARRLRRPVPRPPDPRARRGTEFHAWLERWFSATELLEFDELPGAADEDADAAADPAGAADAAELRERFTASRWANRTPVAVEVPFETEVAGTLVRGRIDAVFADADGGATVVDWKTGGLPREDALPALAVQLAAYRLAWSSLSGIPVERVRAALHYVRHDETVSPADLLDAAGLRALVAAVPEEERAPEGDPEPPPAAASPYDPHADPDRDDGPPPDVDIDPR</sequence>
<dbReference type="InterPro" id="IPR011604">
    <property type="entry name" value="PDDEXK-like_dom_sf"/>
</dbReference>
<evidence type="ECO:0000256" key="6">
    <source>
        <dbReference type="ARBA" id="ARBA00022806"/>
    </source>
</evidence>
<evidence type="ECO:0000256" key="10">
    <source>
        <dbReference type="ARBA" id="ARBA00023204"/>
    </source>
</evidence>
<dbReference type="Pfam" id="PF12705">
    <property type="entry name" value="PDDEXK_1"/>
    <property type="match status" value="1"/>
</dbReference>
<evidence type="ECO:0000256" key="15">
    <source>
        <dbReference type="PROSITE-ProRule" id="PRU00560"/>
    </source>
</evidence>
<keyword evidence="4" id="KW-0227">DNA damage</keyword>
<dbReference type="InterPro" id="IPR014016">
    <property type="entry name" value="UvrD-like_ATP-bd"/>
</dbReference>
<evidence type="ECO:0000256" key="9">
    <source>
        <dbReference type="ARBA" id="ARBA00023125"/>
    </source>
</evidence>
<keyword evidence="11" id="KW-0413">Isomerase</keyword>
<keyword evidence="20" id="KW-1185">Reference proteome</keyword>
<keyword evidence="6 15" id="KW-0347">Helicase</keyword>
<protein>
    <recommendedName>
        <fullName evidence="13">DNA 3'-5' helicase</fullName>
        <ecNumber evidence="13">5.6.2.4</ecNumber>
    </recommendedName>
</protein>
<evidence type="ECO:0000313" key="20">
    <source>
        <dbReference type="Proteomes" id="UP001300763"/>
    </source>
</evidence>
<evidence type="ECO:0000256" key="11">
    <source>
        <dbReference type="ARBA" id="ARBA00023235"/>
    </source>
</evidence>
<reference evidence="19 20" key="1">
    <citation type="submission" date="2023-02" db="EMBL/GenBank/DDBJ databases">
        <title>Genome sequencing required for Actinomycetospora new species description.</title>
        <authorList>
            <person name="Saimee Y."/>
            <person name="Duangmal K."/>
        </authorList>
    </citation>
    <scope>NUCLEOTIDE SEQUENCE [LARGE SCALE GENOMIC DNA]</scope>
    <source>
        <strain evidence="19 20">DW7H6</strain>
    </source>
</reference>
<feature type="compositionally biased region" description="Low complexity" evidence="16">
    <location>
        <begin position="878"/>
        <end position="895"/>
    </location>
</feature>
<evidence type="ECO:0000256" key="12">
    <source>
        <dbReference type="ARBA" id="ARBA00034617"/>
    </source>
</evidence>
<evidence type="ECO:0000256" key="3">
    <source>
        <dbReference type="ARBA" id="ARBA00022741"/>
    </source>
</evidence>
<dbReference type="InterPro" id="IPR027417">
    <property type="entry name" value="P-loop_NTPase"/>
</dbReference>
<feature type="region of interest" description="Disordered" evidence="16">
    <location>
        <begin position="878"/>
        <end position="917"/>
    </location>
</feature>
<dbReference type="PROSITE" id="PS51198">
    <property type="entry name" value="UVRD_HELICASE_ATP_BIND"/>
    <property type="match status" value="1"/>
</dbReference>
<dbReference type="Gene3D" id="3.90.320.10">
    <property type="match status" value="1"/>
</dbReference>
<dbReference type="EC" id="5.6.2.4" evidence="13"/>
<keyword evidence="7" id="KW-0269">Exonuclease</keyword>
<dbReference type="Gene3D" id="1.10.10.160">
    <property type="match status" value="1"/>
</dbReference>
<evidence type="ECO:0000259" key="18">
    <source>
        <dbReference type="PROSITE" id="PS51217"/>
    </source>
</evidence>
<evidence type="ECO:0000313" key="19">
    <source>
        <dbReference type="EMBL" id="MDD7965168.1"/>
    </source>
</evidence>
<accession>A0ABT5SQP7</accession>
<dbReference type="InterPro" id="IPR013986">
    <property type="entry name" value="DExx_box_DNA_helicase_dom_sf"/>
</dbReference>
<comment type="similarity">
    <text evidence="1">Belongs to the helicase family. UvrD subfamily.</text>
</comment>
<keyword evidence="3 15" id="KW-0547">Nucleotide-binding</keyword>
<feature type="binding site" evidence="15">
    <location>
        <begin position="45"/>
        <end position="52"/>
    </location>
    <ligand>
        <name>ATP</name>
        <dbReference type="ChEBI" id="CHEBI:30616"/>
    </ligand>
</feature>
<gene>
    <name evidence="19" type="ORF">PGB27_07355</name>
</gene>
<keyword evidence="8 15" id="KW-0067">ATP-binding</keyword>
<evidence type="ECO:0000256" key="13">
    <source>
        <dbReference type="ARBA" id="ARBA00034808"/>
    </source>
</evidence>
<organism evidence="19 20">
    <name type="scientific">Actinomycetospora lemnae</name>
    <dbReference type="NCBI Taxonomy" id="3019891"/>
    <lineage>
        <taxon>Bacteria</taxon>
        <taxon>Bacillati</taxon>
        <taxon>Actinomycetota</taxon>
        <taxon>Actinomycetes</taxon>
        <taxon>Pseudonocardiales</taxon>
        <taxon>Pseudonocardiaceae</taxon>
        <taxon>Actinomycetospora</taxon>
    </lineage>
</organism>
<dbReference type="Pfam" id="PF13361">
    <property type="entry name" value="UvrD_C"/>
    <property type="match status" value="2"/>
</dbReference>
<dbReference type="Proteomes" id="UP001300763">
    <property type="component" value="Unassembled WGS sequence"/>
</dbReference>
<dbReference type="InterPro" id="IPR000212">
    <property type="entry name" value="DNA_helicase_UvrD/REP"/>
</dbReference>
<feature type="compositionally biased region" description="Basic and acidic residues" evidence="16">
    <location>
        <begin position="1167"/>
        <end position="1176"/>
    </location>
</feature>
<keyword evidence="5 15" id="KW-0378">Hydrolase</keyword>
<proteinExistence type="inferred from homology"/>
<feature type="domain" description="UvrD-like helicase ATP-binding" evidence="17">
    <location>
        <begin position="24"/>
        <end position="377"/>
    </location>
</feature>
<comment type="catalytic activity">
    <reaction evidence="12">
        <text>Couples ATP hydrolysis with the unwinding of duplex DNA by translocating in the 3'-5' direction.</text>
        <dbReference type="EC" id="5.6.2.4"/>
    </reaction>
</comment>
<name>A0ABT5SQP7_9PSEU</name>
<dbReference type="PANTHER" id="PTHR11070:SF55">
    <property type="entry name" value="DNA 3'-5' HELICASE"/>
    <property type="match status" value="1"/>
</dbReference>